<feature type="transmembrane region" description="Helical" evidence="13">
    <location>
        <begin position="32"/>
        <end position="49"/>
    </location>
</feature>
<feature type="transmembrane region" description="Helical" evidence="13">
    <location>
        <begin position="204"/>
        <end position="222"/>
    </location>
</feature>
<dbReference type="InterPro" id="IPR000644">
    <property type="entry name" value="CBS_dom"/>
</dbReference>
<keyword evidence="16" id="KW-1185">Reference proteome</keyword>
<dbReference type="PANTHER" id="PTHR39188:SF3">
    <property type="entry name" value="STAGE IV SPORULATION PROTEIN FB"/>
    <property type="match status" value="1"/>
</dbReference>
<keyword evidence="4" id="KW-0645">Protease</keyword>
<evidence type="ECO:0000256" key="4">
    <source>
        <dbReference type="ARBA" id="ARBA00022670"/>
    </source>
</evidence>
<evidence type="ECO:0000256" key="10">
    <source>
        <dbReference type="ARBA" id="ARBA00023049"/>
    </source>
</evidence>
<accession>A0A4R1L3E6</accession>
<feature type="domain" description="CBS" evidence="14">
    <location>
        <begin position="307"/>
        <end position="365"/>
    </location>
</feature>
<feature type="transmembrane region" description="Helical" evidence="13">
    <location>
        <begin position="88"/>
        <end position="116"/>
    </location>
</feature>
<organism evidence="15 16">
    <name type="scientific">Acidipila rosea</name>
    <dbReference type="NCBI Taxonomy" id="768535"/>
    <lineage>
        <taxon>Bacteria</taxon>
        <taxon>Pseudomonadati</taxon>
        <taxon>Acidobacteriota</taxon>
        <taxon>Terriglobia</taxon>
        <taxon>Terriglobales</taxon>
        <taxon>Acidobacteriaceae</taxon>
        <taxon>Acidipila</taxon>
    </lineage>
</organism>
<dbReference type="GO" id="GO:0008237">
    <property type="term" value="F:metallopeptidase activity"/>
    <property type="evidence" value="ECO:0007669"/>
    <property type="project" value="UniProtKB-KW"/>
</dbReference>
<dbReference type="AlphaFoldDB" id="A0A4R1L3E6"/>
<reference evidence="15 16" key="1">
    <citation type="submission" date="2019-03" db="EMBL/GenBank/DDBJ databases">
        <title>Genomic Encyclopedia of Type Strains, Phase IV (KMG-IV): sequencing the most valuable type-strain genomes for metagenomic binning, comparative biology and taxonomic classification.</title>
        <authorList>
            <person name="Goeker M."/>
        </authorList>
    </citation>
    <scope>NUCLEOTIDE SEQUENCE [LARGE SCALE GENOMIC DNA]</scope>
    <source>
        <strain evidence="15 16">DSM 103428</strain>
    </source>
</reference>
<evidence type="ECO:0000256" key="11">
    <source>
        <dbReference type="ARBA" id="ARBA00023136"/>
    </source>
</evidence>
<evidence type="ECO:0000256" key="5">
    <source>
        <dbReference type="ARBA" id="ARBA00022692"/>
    </source>
</evidence>
<name>A0A4R1L3E6_9BACT</name>
<evidence type="ECO:0000256" key="12">
    <source>
        <dbReference type="PROSITE-ProRule" id="PRU00703"/>
    </source>
</evidence>
<dbReference type="InterPro" id="IPR046342">
    <property type="entry name" value="CBS_dom_sf"/>
</dbReference>
<keyword evidence="5 13" id="KW-0812">Transmembrane</keyword>
<evidence type="ECO:0000256" key="1">
    <source>
        <dbReference type="ARBA" id="ARBA00001947"/>
    </source>
</evidence>
<comment type="caution">
    <text evidence="15">The sequence shown here is derived from an EMBL/GenBank/DDBJ whole genome shotgun (WGS) entry which is preliminary data.</text>
</comment>
<evidence type="ECO:0000256" key="7">
    <source>
        <dbReference type="ARBA" id="ARBA00022801"/>
    </source>
</evidence>
<dbReference type="CDD" id="cd02205">
    <property type="entry name" value="CBS_pair_SF"/>
    <property type="match status" value="1"/>
</dbReference>
<feature type="transmembrane region" description="Helical" evidence="13">
    <location>
        <begin position="136"/>
        <end position="155"/>
    </location>
</feature>
<proteinExistence type="inferred from homology"/>
<dbReference type="PROSITE" id="PS51371">
    <property type="entry name" value="CBS"/>
    <property type="match status" value="2"/>
</dbReference>
<dbReference type="Gene3D" id="3.10.580.10">
    <property type="entry name" value="CBS-domain"/>
    <property type="match status" value="2"/>
</dbReference>
<dbReference type="GO" id="GO:0046872">
    <property type="term" value="F:metal ion binding"/>
    <property type="evidence" value="ECO:0007669"/>
    <property type="project" value="UniProtKB-KW"/>
</dbReference>
<dbReference type="Pfam" id="PF02163">
    <property type="entry name" value="Peptidase_M50"/>
    <property type="match status" value="1"/>
</dbReference>
<keyword evidence="10" id="KW-0482">Metalloprotease</keyword>
<keyword evidence="9 13" id="KW-1133">Transmembrane helix</keyword>
<comment type="similarity">
    <text evidence="3">Belongs to the peptidase M50B family.</text>
</comment>
<dbReference type="GO" id="GO:0016020">
    <property type="term" value="C:membrane"/>
    <property type="evidence" value="ECO:0007669"/>
    <property type="project" value="UniProtKB-SubCell"/>
</dbReference>
<dbReference type="EMBL" id="SMGK01000003">
    <property type="protein sequence ID" value="TCK72552.1"/>
    <property type="molecule type" value="Genomic_DNA"/>
</dbReference>
<sequence>MGVDLRIHSFFLLLLGLSMISIGTVEVPVWRGIALWLLLLCAVLVREFARGLVAAYYGLQVRSVLLLPIGGLFSFANPDSTERAAAGSVQYTFALAGPMANFAVAGMLAALIAGSAPQVPLLAHPLVTPLHLMRSAAWLNVILGLLNFIPAYPLDAGRLLRNSLQRQRGAAPAARAASGIGQMIGLGAVLAGIALLVLHNNGSIPGAGLSPWLIMSGFFIFISGQLEDQGNMFQSVVDTVTMREVMLTEFSTMSPSDTLDDALFKAVHSLQDEFPVVRGPNLVGVVSRQSILEALRSEGNGYVQSIMSRGFQVAQPGDSLGAIIRRMSGGRMSLVPVAEDERIIGIVTLQNLMHSMALLAEQRRLKRQ</sequence>
<feature type="domain" description="CBS" evidence="14">
    <location>
        <begin position="246"/>
        <end position="303"/>
    </location>
</feature>
<evidence type="ECO:0000256" key="9">
    <source>
        <dbReference type="ARBA" id="ARBA00022989"/>
    </source>
</evidence>
<evidence type="ECO:0000256" key="3">
    <source>
        <dbReference type="ARBA" id="ARBA00007931"/>
    </source>
</evidence>
<evidence type="ECO:0000313" key="16">
    <source>
        <dbReference type="Proteomes" id="UP000295210"/>
    </source>
</evidence>
<evidence type="ECO:0000256" key="13">
    <source>
        <dbReference type="SAM" id="Phobius"/>
    </source>
</evidence>
<feature type="transmembrane region" description="Helical" evidence="13">
    <location>
        <begin position="6"/>
        <end position="25"/>
    </location>
</feature>
<dbReference type="GO" id="GO:0006508">
    <property type="term" value="P:proteolysis"/>
    <property type="evidence" value="ECO:0007669"/>
    <property type="project" value="UniProtKB-KW"/>
</dbReference>
<keyword evidence="7" id="KW-0378">Hydrolase</keyword>
<keyword evidence="6" id="KW-0479">Metal-binding</keyword>
<dbReference type="Proteomes" id="UP000295210">
    <property type="component" value="Unassembled WGS sequence"/>
</dbReference>
<dbReference type="InterPro" id="IPR008915">
    <property type="entry name" value="Peptidase_M50"/>
</dbReference>
<comment type="cofactor">
    <cofactor evidence="1">
        <name>Zn(2+)</name>
        <dbReference type="ChEBI" id="CHEBI:29105"/>
    </cofactor>
</comment>
<evidence type="ECO:0000313" key="15">
    <source>
        <dbReference type="EMBL" id="TCK72552.1"/>
    </source>
</evidence>
<dbReference type="PANTHER" id="PTHR39188">
    <property type="entry name" value="MEMBRANE-ASSOCIATED ZINC METALLOPROTEASE M50B"/>
    <property type="match status" value="1"/>
</dbReference>
<evidence type="ECO:0000256" key="6">
    <source>
        <dbReference type="ARBA" id="ARBA00022723"/>
    </source>
</evidence>
<keyword evidence="8" id="KW-0862">Zinc</keyword>
<comment type="subcellular location">
    <subcellularLocation>
        <location evidence="2">Membrane</location>
        <topology evidence="2">Multi-pass membrane protein</topology>
    </subcellularLocation>
</comment>
<evidence type="ECO:0000256" key="8">
    <source>
        <dbReference type="ARBA" id="ARBA00022833"/>
    </source>
</evidence>
<dbReference type="Pfam" id="PF00571">
    <property type="entry name" value="CBS"/>
    <property type="match status" value="2"/>
</dbReference>
<dbReference type="SUPFAM" id="SSF54631">
    <property type="entry name" value="CBS-domain pair"/>
    <property type="match status" value="1"/>
</dbReference>
<protein>
    <submittedName>
        <fullName evidence="15">CBS domain protein</fullName>
    </submittedName>
</protein>
<gene>
    <name evidence="15" type="ORF">C7378_2135</name>
</gene>
<evidence type="ECO:0000256" key="2">
    <source>
        <dbReference type="ARBA" id="ARBA00004141"/>
    </source>
</evidence>
<keyword evidence="11 13" id="KW-0472">Membrane</keyword>
<keyword evidence="12" id="KW-0129">CBS domain</keyword>
<evidence type="ECO:0000259" key="14">
    <source>
        <dbReference type="PROSITE" id="PS51371"/>
    </source>
</evidence>
<feature type="transmembrane region" description="Helical" evidence="13">
    <location>
        <begin position="176"/>
        <end position="198"/>
    </location>
</feature>